<reference evidence="1 2" key="1">
    <citation type="journal article" date="2017" name="Front. Microbiol.">
        <title>The Histidine Decarboxylase Gene Cluster of Lactobacillus parabuchneri Was Gained by Horizontal Gene Transfer and Is Mobile within the Species.</title>
        <authorList>
            <person name="Wuthrich D."/>
            <person name="Berthoud H."/>
            <person name="Wechsler D."/>
            <person name="Eugster E."/>
            <person name="Irmler S."/>
            <person name="Bruggmann R."/>
        </authorList>
    </citation>
    <scope>NUCLEOTIDE SEQUENCE [LARGE SCALE GENOMIC DNA]</scope>
    <source>
        <strain evidence="1 2">FAM23169</strain>
    </source>
</reference>
<accession>A0A1X1FHV8</accession>
<dbReference type="Proteomes" id="UP000193009">
    <property type="component" value="Unassembled WGS sequence"/>
</dbReference>
<dbReference type="AlphaFoldDB" id="A0A1X1FHV8"/>
<protein>
    <submittedName>
        <fullName evidence="1">Uncharacterized protein</fullName>
    </submittedName>
</protein>
<keyword evidence="2" id="KW-1185">Reference proteome</keyword>
<name>A0A1X1FHV8_9LACO</name>
<comment type="caution">
    <text evidence="1">The sequence shown here is derived from an EMBL/GenBank/DDBJ whole genome shotgun (WGS) entry which is preliminary data.</text>
</comment>
<organism evidence="1 2">
    <name type="scientific">Lentilactobacillus parabuchneri</name>
    <dbReference type="NCBI Taxonomy" id="152331"/>
    <lineage>
        <taxon>Bacteria</taxon>
        <taxon>Bacillati</taxon>
        <taxon>Bacillota</taxon>
        <taxon>Bacilli</taxon>
        <taxon>Lactobacillales</taxon>
        <taxon>Lactobacillaceae</taxon>
        <taxon>Lentilactobacillus</taxon>
    </lineage>
</organism>
<proteinExistence type="predicted"/>
<gene>
    <name evidence="1" type="ORF">FAM23169_00072</name>
</gene>
<dbReference type="EMBL" id="MSBD01000002">
    <property type="protein sequence ID" value="ORN31184.1"/>
    <property type="molecule type" value="Genomic_DNA"/>
</dbReference>
<dbReference type="OrthoDB" id="2327939at2"/>
<evidence type="ECO:0000313" key="1">
    <source>
        <dbReference type="EMBL" id="ORN31184.1"/>
    </source>
</evidence>
<sequence>MLNLKKSKLFICIVVIYFILVGLPSPASAKSTVRRYRGTPSVLVNKYWKYTPSHTNATQYFYGTHNTFVAKHTYRGSFRSSVISWMGLFGYYVIQGVDSKKTNYHDWWFIKPNKNFSKIRFGFITIPQNDIPKHEPAYYANKVATRTSLVTAILH</sequence>
<dbReference type="RefSeq" id="WP_084989150.1">
    <property type="nucleotide sequence ID" value="NZ_MSAV01000001.1"/>
</dbReference>
<evidence type="ECO:0000313" key="2">
    <source>
        <dbReference type="Proteomes" id="UP000193009"/>
    </source>
</evidence>